<sequence length="415" mass="47482">MKYNIIRPIGAEGGFGQVFECEDENNRKFAIKSLKDNTEFGIQRFEREVRLLSRLNHPNVVKLIASNLVAEKKFYIMPLYKEGLSSLIPHIFNDYGRQLIVINSILTGLQYLHSEGVIHRDLKPDNILVNSNSDIVITDFGLGIQMNSASSTLTKATVFGTYRYCSPEQQINSHDVDYRTDIYAMGKIIEDIVSNYGNSNNINPSIRMIIDKCTKQNREERFSNIAELQKFVNDVYNLLMGKSESQQIDDMLLKITTNSVSQEDIFKLALKLQEHTDKEKTETFFSNIDMQSYTTFENSNLVLAQGLVRSICKYWNQGGWPFSYIDLITDCGSKIFHMSSDIENKAEVLFLIMDLSIYYNRWYAMGVVKKLFAEVSTNIALQTNIAMKLSSEKLDIQRIFSDGESLPPLISGVYR</sequence>
<dbReference type="GO" id="GO:0004672">
    <property type="term" value="F:protein kinase activity"/>
    <property type="evidence" value="ECO:0007669"/>
    <property type="project" value="InterPro"/>
</dbReference>
<dbReference type="Proteomes" id="UP000295718">
    <property type="component" value="Unassembled WGS sequence"/>
</dbReference>
<dbReference type="GO" id="GO:0005524">
    <property type="term" value="F:ATP binding"/>
    <property type="evidence" value="ECO:0007669"/>
    <property type="project" value="UniProtKB-KW"/>
</dbReference>
<evidence type="ECO:0000256" key="2">
    <source>
        <dbReference type="ARBA" id="ARBA00022741"/>
    </source>
</evidence>
<dbReference type="OrthoDB" id="9788659at2"/>
<evidence type="ECO:0000313" key="7">
    <source>
        <dbReference type="EMBL" id="TCL60592.1"/>
    </source>
</evidence>
<dbReference type="GO" id="GO:0005737">
    <property type="term" value="C:cytoplasm"/>
    <property type="evidence" value="ECO:0007669"/>
    <property type="project" value="TreeGrafter"/>
</dbReference>
<dbReference type="SMART" id="SM00220">
    <property type="entry name" value="S_TKc"/>
    <property type="match status" value="1"/>
</dbReference>
<dbReference type="Pfam" id="PF00069">
    <property type="entry name" value="Pkinase"/>
    <property type="match status" value="1"/>
</dbReference>
<proteinExistence type="inferred from homology"/>
<dbReference type="CDD" id="cd14014">
    <property type="entry name" value="STKc_PknB_like"/>
    <property type="match status" value="1"/>
</dbReference>
<dbReference type="InterPro" id="IPR050339">
    <property type="entry name" value="CC_SR_Kinase"/>
</dbReference>
<reference evidence="7 8" key="1">
    <citation type="submission" date="2019-03" db="EMBL/GenBank/DDBJ databases">
        <title>Genomic Encyclopedia of Type Strains, Phase IV (KMG-IV): sequencing the most valuable type-strain genomes for metagenomic binning, comparative biology and taxonomic classification.</title>
        <authorList>
            <person name="Goeker M."/>
        </authorList>
    </citation>
    <scope>NUCLEOTIDE SEQUENCE [LARGE SCALE GENOMIC DNA]</scope>
    <source>
        <strain evidence="7 8">DSM 100556</strain>
    </source>
</reference>
<evidence type="ECO:0000256" key="1">
    <source>
        <dbReference type="ARBA" id="ARBA00022679"/>
    </source>
</evidence>
<dbReference type="Gene3D" id="3.30.200.20">
    <property type="entry name" value="Phosphorylase Kinase, domain 1"/>
    <property type="match status" value="1"/>
</dbReference>
<evidence type="ECO:0000256" key="5">
    <source>
        <dbReference type="ARBA" id="ARBA00037982"/>
    </source>
</evidence>
<protein>
    <submittedName>
        <fullName evidence="7">Protein kinase-like protein</fullName>
    </submittedName>
</protein>
<evidence type="ECO:0000259" key="6">
    <source>
        <dbReference type="PROSITE" id="PS50011"/>
    </source>
</evidence>
<dbReference type="PROSITE" id="PS00108">
    <property type="entry name" value="PROTEIN_KINASE_ST"/>
    <property type="match status" value="1"/>
</dbReference>
<gene>
    <name evidence="7" type="ORF">EDD76_102290</name>
</gene>
<name>A0A4R1R5M2_9FIRM</name>
<feature type="domain" description="Protein kinase" evidence="6">
    <location>
        <begin position="4"/>
        <end position="285"/>
    </location>
</feature>
<dbReference type="Gene3D" id="1.10.510.10">
    <property type="entry name" value="Transferase(Phosphotransferase) domain 1"/>
    <property type="match status" value="1"/>
</dbReference>
<dbReference type="EMBL" id="SLUO01000002">
    <property type="protein sequence ID" value="TCL60592.1"/>
    <property type="molecule type" value="Genomic_DNA"/>
</dbReference>
<evidence type="ECO:0000256" key="3">
    <source>
        <dbReference type="ARBA" id="ARBA00022777"/>
    </source>
</evidence>
<keyword evidence="8" id="KW-1185">Reference proteome</keyword>
<keyword evidence="4" id="KW-0067">ATP-binding</keyword>
<dbReference type="InterPro" id="IPR008271">
    <property type="entry name" value="Ser/Thr_kinase_AS"/>
</dbReference>
<dbReference type="STRING" id="1469948.GCA_000732725_00326"/>
<dbReference type="PANTHER" id="PTHR11042">
    <property type="entry name" value="EUKARYOTIC TRANSLATION INITIATION FACTOR 2-ALPHA KINASE EIF2-ALPHA KINASE -RELATED"/>
    <property type="match status" value="1"/>
</dbReference>
<comment type="similarity">
    <text evidence="5">Belongs to the protein kinase superfamily. Ser/Thr protein kinase family. GCN2 subfamily.</text>
</comment>
<dbReference type="RefSeq" id="WP_031389102.1">
    <property type="nucleotide sequence ID" value="NZ_JPNB01000001.1"/>
</dbReference>
<comment type="caution">
    <text evidence="7">The sequence shown here is derived from an EMBL/GenBank/DDBJ whole genome shotgun (WGS) entry which is preliminary data.</text>
</comment>
<dbReference type="InterPro" id="IPR011009">
    <property type="entry name" value="Kinase-like_dom_sf"/>
</dbReference>
<dbReference type="InterPro" id="IPR000719">
    <property type="entry name" value="Prot_kinase_dom"/>
</dbReference>
<evidence type="ECO:0000313" key="8">
    <source>
        <dbReference type="Proteomes" id="UP000295718"/>
    </source>
</evidence>
<organism evidence="7 8">
    <name type="scientific">Kineothrix alysoides</name>
    <dbReference type="NCBI Taxonomy" id="1469948"/>
    <lineage>
        <taxon>Bacteria</taxon>
        <taxon>Bacillati</taxon>
        <taxon>Bacillota</taxon>
        <taxon>Clostridia</taxon>
        <taxon>Lachnospirales</taxon>
        <taxon>Lachnospiraceae</taxon>
        <taxon>Kineothrix</taxon>
    </lineage>
</organism>
<accession>A0A4R1R5M2</accession>
<evidence type="ECO:0000256" key="4">
    <source>
        <dbReference type="ARBA" id="ARBA00022840"/>
    </source>
</evidence>
<dbReference type="AlphaFoldDB" id="A0A4R1R5M2"/>
<dbReference type="PROSITE" id="PS50011">
    <property type="entry name" value="PROTEIN_KINASE_DOM"/>
    <property type="match status" value="1"/>
</dbReference>
<keyword evidence="3 7" id="KW-0418">Kinase</keyword>
<keyword evidence="1" id="KW-0808">Transferase</keyword>
<dbReference type="SUPFAM" id="SSF56112">
    <property type="entry name" value="Protein kinase-like (PK-like)"/>
    <property type="match status" value="1"/>
</dbReference>
<keyword evidence="2" id="KW-0547">Nucleotide-binding</keyword>